<organism evidence="6 7">
    <name type="scientific">Streptomonospora mangrovi</name>
    <dbReference type="NCBI Taxonomy" id="2883123"/>
    <lineage>
        <taxon>Bacteria</taxon>
        <taxon>Bacillati</taxon>
        <taxon>Actinomycetota</taxon>
        <taxon>Actinomycetes</taxon>
        <taxon>Streptosporangiales</taxon>
        <taxon>Nocardiopsidaceae</taxon>
        <taxon>Streptomonospora</taxon>
    </lineage>
</organism>
<keyword evidence="3" id="KW-0804">Transcription</keyword>
<keyword evidence="2 4" id="KW-0238">DNA-binding</keyword>
<dbReference type="SUPFAM" id="SSF48498">
    <property type="entry name" value="Tetracyclin repressor-like, C-terminal domain"/>
    <property type="match status" value="1"/>
</dbReference>
<dbReference type="InterPro" id="IPR001647">
    <property type="entry name" value="HTH_TetR"/>
</dbReference>
<dbReference type="InterPro" id="IPR009057">
    <property type="entry name" value="Homeodomain-like_sf"/>
</dbReference>
<dbReference type="Gene3D" id="1.10.357.10">
    <property type="entry name" value="Tetracycline Repressor, domain 2"/>
    <property type="match status" value="1"/>
</dbReference>
<dbReference type="InterPro" id="IPR036271">
    <property type="entry name" value="Tet_transcr_reg_TetR-rel_C_sf"/>
</dbReference>
<evidence type="ECO:0000256" key="2">
    <source>
        <dbReference type="ARBA" id="ARBA00023125"/>
    </source>
</evidence>
<dbReference type="PROSITE" id="PS50977">
    <property type="entry name" value="HTH_TETR_2"/>
    <property type="match status" value="1"/>
</dbReference>
<feature type="DNA-binding region" description="H-T-H motif" evidence="4">
    <location>
        <begin position="34"/>
        <end position="53"/>
    </location>
</feature>
<feature type="domain" description="HTH tetR-type" evidence="5">
    <location>
        <begin position="11"/>
        <end position="71"/>
    </location>
</feature>
<evidence type="ECO:0000256" key="3">
    <source>
        <dbReference type="ARBA" id="ARBA00023163"/>
    </source>
</evidence>
<dbReference type="EMBL" id="JAJAQC010000009">
    <property type="protein sequence ID" value="MDA0564201.1"/>
    <property type="molecule type" value="Genomic_DNA"/>
</dbReference>
<dbReference type="PANTHER" id="PTHR47506">
    <property type="entry name" value="TRANSCRIPTIONAL REGULATORY PROTEIN"/>
    <property type="match status" value="1"/>
</dbReference>
<dbReference type="AlphaFoldDB" id="A0A9X3NU98"/>
<evidence type="ECO:0000313" key="7">
    <source>
        <dbReference type="Proteomes" id="UP001140076"/>
    </source>
</evidence>
<sequence length="207" mass="22711">MPPRFTAQEKARITELLVENGRRLFTTQGLRKTSLEELVAGTGIAKSSFYQFFAAKEALYLHLMLRQMAEVKEDVIDGALLSADDVREGLRRFLRAILDRLAADPLYRRLMTHPEEMAAVARRLDSADTAALTASPDNPAVALHDFLARKRAEGAVADADPAVLVGVLQAVLMLPIHADRLADPALLPHIQDLLIDVVAAGLTPRKD</sequence>
<dbReference type="GO" id="GO:0003677">
    <property type="term" value="F:DNA binding"/>
    <property type="evidence" value="ECO:0007669"/>
    <property type="project" value="UniProtKB-UniRule"/>
</dbReference>
<reference evidence="6" key="1">
    <citation type="submission" date="2021-10" db="EMBL/GenBank/DDBJ databases">
        <title>Streptomonospora sp. nov., isolated from mangrove soil.</title>
        <authorList>
            <person name="Chen X."/>
            <person name="Ge X."/>
            <person name="Liu W."/>
        </authorList>
    </citation>
    <scope>NUCLEOTIDE SEQUENCE</scope>
    <source>
        <strain evidence="6">S1-112</strain>
    </source>
</reference>
<evidence type="ECO:0000256" key="1">
    <source>
        <dbReference type="ARBA" id="ARBA00023015"/>
    </source>
</evidence>
<evidence type="ECO:0000256" key="4">
    <source>
        <dbReference type="PROSITE-ProRule" id="PRU00335"/>
    </source>
</evidence>
<dbReference type="RefSeq" id="WP_270071489.1">
    <property type="nucleotide sequence ID" value="NZ_JAJAQC010000009.1"/>
</dbReference>
<dbReference type="SUPFAM" id="SSF46689">
    <property type="entry name" value="Homeodomain-like"/>
    <property type="match status" value="1"/>
</dbReference>
<dbReference type="Proteomes" id="UP001140076">
    <property type="component" value="Unassembled WGS sequence"/>
</dbReference>
<name>A0A9X3NU98_9ACTN</name>
<protein>
    <submittedName>
        <fullName evidence="6">TetR/AcrR family transcriptional regulator</fullName>
    </submittedName>
</protein>
<keyword evidence="1" id="KW-0805">Transcription regulation</keyword>
<accession>A0A9X3NU98</accession>
<dbReference type="Pfam" id="PF00440">
    <property type="entry name" value="TetR_N"/>
    <property type="match status" value="1"/>
</dbReference>
<evidence type="ECO:0000313" key="6">
    <source>
        <dbReference type="EMBL" id="MDA0564201.1"/>
    </source>
</evidence>
<gene>
    <name evidence="6" type="ORF">LG943_07655</name>
</gene>
<keyword evidence="7" id="KW-1185">Reference proteome</keyword>
<evidence type="ECO:0000259" key="5">
    <source>
        <dbReference type="PROSITE" id="PS50977"/>
    </source>
</evidence>
<dbReference type="PANTHER" id="PTHR47506:SF1">
    <property type="entry name" value="HTH-TYPE TRANSCRIPTIONAL REGULATOR YJDC"/>
    <property type="match status" value="1"/>
</dbReference>
<comment type="caution">
    <text evidence="6">The sequence shown here is derived from an EMBL/GenBank/DDBJ whole genome shotgun (WGS) entry which is preliminary data.</text>
</comment>
<proteinExistence type="predicted"/>